<dbReference type="AlphaFoldDB" id="A0A848B7G2"/>
<proteinExistence type="predicted"/>
<keyword evidence="3" id="KW-1185">Reference proteome</keyword>
<sequence length="93" mass="10202">MKKLTMIVMQGCPYCAAARRAIKELKAEQAAYAPLTVEEIEDGSAAAQAYGKDYYYVPSVFIEGEKCFEAQPGQSDESIKKAVARAFDRALEA</sequence>
<dbReference type="Proteomes" id="UP000543804">
    <property type="component" value="Unassembled WGS sequence"/>
</dbReference>
<dbReference type="Pfam" id="PF00462">
    <property type="entry name" value="Glutaredoxin"/>
    <property type="match status" value="1"/>
</dbReference>
<evidence type="ECO:0000259" key="1">
    <source>
        <dbReference type="Pfam" id="PF00462"/>
    </source>
</evidence>
<reference evidence="2 3" key="1">
    <citation type="submission" date="2020-04" db="EMBL/GenBank/DDBJ databases">
        <authorList>
            <person name="Hitch T.C.A."/>
            <person name="Wylensek D."/>
            <person name="Clavel T."/>
        </authorList>
    </citation>
    <scope>NUCLEOTIDE SEQUENCE [LARGE SCALE GENOMIC DNA]</scope>
    <source>
        <strain evidence="2 3">PG-130-P53-12</strain>
    </source>
</reference>
<accession>A0A848B7G2</accession>
<dbReference type="Gene3D" id="3.40.30.10">
    <property type="entry name" value="Glutaredoxin"/>
    <property type="match status" value="1"/>
</dbReference>
<feature type="domain" description="Glutaredoxin" evidence="1">
    <location>
        <begin position="5"/>
        <end position="65"/>
    </location>
</feature>
<comment type="caution">
    <text evidence="2">The sequence shown here is derived from an EMBL/GenBank/DDBJ whole genome shotgun (WGS) entry which is preliminary data.</text>
</comment>
<gene>
    <name evidence="2" type="ORF">HF878_00590</name>
</gene>
<dbReference type="InterPro" id="IPR036249">
    <property type="entry name" value="Thioredoxin-like_sf"/>
</dbReference>
<evidence type="ECO:0000313" key="3">
    <source>
        <dbReference type="Proteomes" id="UP000543804"/>
    </source>
</evidence>
<dbReference type="InterPro" id="IPR002109">
    <property type="entry name" value="Glutaredoxin"/>
</dbReference>
<dbReference type="PROSITE" id="PS51354">
    <property type="entry name" value="GLUTAREDOXIN_2"/>
    <property type="match status" value="1"/>
</dbReference>
<dbReference type="EMBL" id="JABAFA010000001">
    <property type="protein sequence ID" value="NMD97984.1"/>
    <property type="molecule type" value="Genomic_DNA"/>
</dbReference>
<dbReference type="RefSeq" id="WP_170076878.1">
    <property type="nucleotide sequence ID" value="NZ_JABAFA010000001.1"/>
</dbReference>
<evidence type="ECO:0000313" key="2">
    <source>
        <dbReference type="EMBL" id="NMD97984.1"/>
    </source>
</evidence>
<dbReference type="SUPFAM" id="SSF52833">
    <property type="entry name" value="Thioredoxin-like"/>
    <property type="match status" value="1"/>
</dbReference>
<organism evidence="2 3">
    <name type="scientific">Selenomonas bovis</name>
    <dbReference type="NCBI Taxonomy" id="416586"/>
    <lineage>
        <taxon>Bacteria</taxon>
        <taxon>Bacillati</taxon>
        <taxon>Bacillota</taxon>
        <taxon>Negativicutes</taxon>
        <taxon>Selenomonadales</taxon>
        <taxon>Selenomonadaceae</taxon>
        <taxon>Selenomonas</taxon>
    </lineage>
</organism>
<name>A0A848B7G2_9FIRM</name>
<protein>
    <submittedName>
        <fullName evidence="2">Glutaredoxin</fullName>
    </submittedName>
</protein>